<name>A0AAP4FEC6_9MICC</name>
<dbReference type="Proteomes" id="UP001240483">
    <property type="component" value="Unassembled WGS sequence"/>
</dbReference>
<dbReference type="AlphaFoldDB" id="A0AAP4FEC6"/>
<protein>
    <submittedName>
        <fullName evidence="2">Uncharacterized protein</fullName>
    </submittedName>
</protein>
<evidence type="ECO:0000256" key="1">
    <source>
        <dbReference type="SAM" id="MobiDB-lite"/>
    </source>
</evidence>
<feature type="region of interest" description="Disordered" evidence="1">
    <location>
        <begin position="1"/>
        <end position="23"/>
    </location>
</feature>
<reference evidence="2" key="1">
    <citation type="submission" date="2023-05" db="EMBL/GenBank/DDBJ databases">
        <title>Cataloging the Phylogenetic Diversity of Human Bladder Bacteria.</title>
        <authorList>
            <person name="Du J."/>
        </authorList>
    </citation>
    <scope>NUCLEOTIDE SEQUENCE</scope>
    <source>
        <strain evidence="2">UMB9978</strain>
    </source>
</reference>
<feature type="compositionally biased region" description="Basic residues" evidence="1">
    <location>
        <begin position="1"/>
        <end position="13"/>
    </location>
</feature>
<gene>
    <name evidence="2" type="ORF">QP116_02480</name>
</gene>
<sequence length="355" mass="39092">MSTTRKPRSRRAPRAPLETPRPRLGTSEIWVESPLQLLSAIEAHAAGLTGVSTTVRIRPGIPGISKTAEVLANNVPQGITIDTESGHITPLSSSPMNRWGAGDMFSGQVQKAMLGPLGEREIIIIDDGLATLAFLDKVSKPNPTSLVRDRVKRTAGRIALGLAAWHRLRWAAKNNRVLLITALPLVPELAERLARIGVRVEHHAFEWSRSQPSEETFSEQTMLIGSALAYDGLIEPEPYINWIKQLASDTPLAYFPHRREQGELLDEIRAIPGVNVQATTTPVELRLRGLRPLQRVVSLPSTAVTSLRLLLAGRGIDVTYKRIPDSWWTPQATPALRQHLLSSVSLKQGKEKHDG</sequence>
<comment type="caution">
    <text evidence="2">The sequence shown here is derived from an EMBL/GenBank/DDBJ whole genome shotgun (WGS) entry which is preliminary data.</text>
</comment>
<proteinExistence type="predicted"/>
<evidence type="ECO:0000313" key="3">
    <source>
        <dbReference type="Proteomes" id="UP001240483"/>
    </source>
</evidence>
<organism evidence="2 3">
    <name type="scientific">Pseudoglutamicibacter cumminsii</name>
    <dbReference type="NCBI Taxonomy" id="156979"/>
    <lineage>
        <taxon>Bacteria</taxon>
        <taxon>Bacillati</taxon>
        <taxon>Actinomycetota</taxon>
        <taxon>Actinomycetes</taxon>
        <taxon>Micrococcales</taxon>
        <taxon>Micrococcaceae</taxon>
        <taxon>Pseudoglutamicibacter</taxon>
    </lineage>
</organism>
<evidence type="ECO:0000313" key="2">
    <source>
        <dbReference type="EMBL" id="MDK6274618.1"/>
    </source>
</evidence>
<accession>A0AAP4FEC6</accession>
<dbReference type="EMBL" id="JASODW010000002">
    <property type="protein sequence ID" value="MDK6274618.1"/>
    <property type="molecule type" value="Genomic_DNA"/>
</dbReference>
<dbReference type="RefSeq" id="WP_285332559.1">
    <property type="nucleotide sequence ID" value="NZ_JASODW010000002.1"/>
</dbReference>